<gene>
    <name evidence="1" type="ORF">Xish_03522</name>
</gene>
<keyword evidence="2" id="KW-1185">Reference proteome</keyword>
<proteinExistence type="predicted"/>
<dbReference type="OrthoDB" id="6443781at2"/>
<accession>A0A2D0KAK8</accession>
<dbReference type="Proteomes" id="UP000222168">
    <property type="component" value="Unassembled WGS sequence"/>
</dbReference>
<evidence type="ECO:0000313" key="1">
    <source>
        <dbReference type="EMBL" id="PHM60375.1"/>
    </source>
</evidence>
<sequence length="351" mass="41954">MAKNVIFLFGMLEEIEKYIEESLNSESGNENIYLTLVLLTEALNLESMEGIKKFYSDEKLDINDEVLEKFKKNLEFFIQLSTSLIEKKIQLSSIKTMNMFFKTKHSKELLDSFLNYIHKNKDKLSIQKSLKKQKDKKSENYCARFFNKNTKNTSIDIYNNITIFIWIKEIINIFINNGDKDGFEFLMDFKKNKEIYKYHNKIYNGIIDIFRVAFIRKLSKLTLSWVDEETKKPENNIIDRMKFITDYINDSDYADDIPYIDNDNYVDNNNYTTNVNDFLQSRSLNNIDHYSDRINISYKTIGKNYYPITFSEYHRFSRDYSQNEKMEKENINIRELAKRKVWNKLVPISSD</sequence>
<organism evidence="1 2">
    <name type="scientific">Xenorhabdus ishibashii</name>
    <dbReference type="NCBI Taxonomy" id="1034471"/>
    <lineage>
        <taxon>Bacteria</taxon>
        <taxon>Pseudomonadati</taxon>
        <taxon>Pseudomonadota</taxon>
        <taxon>Gammaproteobacteria</taxon>
        <taxon>Enterobacterales</taxon>
        <taxon>Morganellaceae</taxon>
        <taxon>Xenorhabdus</taxon>
    </lineage>
</organism>
<comment type="caution">
    <text evidence="1">The sequence shown here is derived from an EMBL/GenBank/DDBJ whole genome shotgun (WGS) entry which is preliminary data.</text>
</comment>
<evidence type="ECO:0000313" key="2">
    <source>
        <dbReference type="Proteomes" id="UP000222168"/>
    </source>
</evidence>
<dbReference type="RefSeq" id="WP_099119072.1">
    <property type="nucleotide sequence ID" value="NZ_NJAK01000002.1"/>
</dbReference>
<name>A0A2D0KAK8_9GAMM</name>
<reference evidence="1 2" key="1">
    <citation type="journal article" date="2017" name="Nat. Microbiol.">
        <title>Natural product diversity associated with the nematode symbionts Photorhabdus and Xenorhabdus.</title>
        <authorList>
            <person name="Tobias N.J."/>
            <person name="Wolff H."/>
            <person name="Djahanschiri B."/>
            <person name="Grundmann F."/>
            <person name="Kronenwerth M."/>
            <person name="Shi Y.M."/>
            <person name="Simonyi S."/>
            <person name="Grun P."/>
            <person name="Shapiro-Ilan D."/>
            <person name="Pidot S.J."/>
            <person name="Stinear T.P."/>
            <person name="Ebersberger I."/>
            <person name="Bode H.B."/>
        </authorList>
    </citation>
    <scope>NUCLEOTIDE SEQUENCE [LARGE SCALE GENOMIC DNA]</scope>
    <source>
        <strain evidence="1 2">DSM 22670</strain>
    </source>
</reference>
<dbReference type="AlphaFoldDB" id="A0A2D0KAK8"/>
<dbReference type="EMBL" id="NJAK01000002">
    <property type="protein sequence ID" value="PHM60375.1"/>
    <property type="molecule type" value="Genomic_DNA"/>
</dbReference>
<protein>
    <submittedName>
        <fullName evidence="1">Uncharacterized protein</fullName>
    </submittedName>
</protein>